<dbReference type="EMBL" id="JAVYJV010000005">
    <property type="protein sequence ID" value="KAK4370569.1"/>
    <property type="molecule type" value="Genomic_DNA"/>
</dbReference>
<dbReference type="GO" id="GO:0005506">
    <property type="term" value="F:iron ion binding"/>
    <property type="evidence" value="ECO:0007669"/>
    <property type="project" value="InterPro"/>
</dbReference>
<dbReference type="GO" id="GO:0004497">
    <property type="term" value="F:monooxygenase activity"/>
    <property type="evidence" value="ECO:0007669"/>
    <property type="project" value="UniProtKB-KW"/>
</dbReference>
<keyword evidence="4" id="KW-0560">Oxidoreductase</keyword>
<name>A0AAE1VRT9_9SOLA</name>
<evidence type="ECO:0000256" key="1">
    <source>
        <dbReference type="ARBA" id="ARBA00010617"/>
    </source>
</evidence>
<keyword evidence="3" id="KW-0479">Metal-binding</keyword>
<evidence type="ECO:0000313" key="8">
    <source>
        <dbReference type="Proteomes" id="UP001291623"/>
    </source>
</evidence>
<dbReference type="GO" id="GO:0020037">
    <property type="term" value="F:heme binding"/>
    <property type="evidence" value="ECO:0007669"/>
    <property type="project" value="InterPro"/>
</dbReference>
<evidence type="ECO:0000256" key="4">
    <source>
        <dbReference type="ARBA" id="ARBA00023002"/>
    </source>
</evidence>
<keyword evidence="6" id="KW-0503">Monooxygenase</keyword>
<dbReference type="InterPro" id="IPR036396">
    <property type="entry name" value="Cyt_P450_sf"/>
</dbReference>
<accession>A0AAE1VRT9</accession>
<dbReference type="PANTHER" id="PTHR47953">
    <property type="entry name" value="OS08G0105600 PROTEIN"/>
    <property type="match status" value="1"/>
</dbReference>
<dbReference type="PANTHER" id="PTHR47953:SF20">
    <property type="entry name" value="CYTOCHROME P450"/>
    <property type="match status" value="1"/>
</dbReference>
<gene>
    <name evidence="7" type="ORF">RND71_010044</name>
</gene>
<dbReference type="Proteomes" id="UP001291623">
    <property type="component" value="Unassembled WGS sequence"/>
</dbReference>
<evidence type="ECO:0000256" key="6">
    <source>
        <dbReference type="ARBA" id="ARBA00023033"/>
    </source>
</evidence>
<dbReference type="AlphaFoldDB" id="A0AAE1VRT9"/>
<dbReference type="SUPFAM" id="SSF48264">
    <property type="entry name" value="Cytochrome P450"/>
    <property type="match status" value="1"/>
</dbReference>
<keyword evidence="5" id="KW-0408">Iron</keyword>
<evidence type="ECO:0000313" key="7">
    <source>
        <dbReference type="EMBL" id="KAK4370569.1"/>
    </source>
</evidence>
<evidence type="ECO:0000256" key="3">
    <source>
        <dbReference type="ARBA" id="ARBA00022723"/>
    </source>
</evidence>
<sequence length="187" mass="20869">MSILKIKQLGTTWEMVASVMKDLVDVLLRIKDNAELQFPITNDHLKTVFFDIFLAGSESSSTMIICGASAYRAWRSTSPSSTSNKTHLKSLHKLGSNPHPIMGISKELLQSSNSIMEYGPCKVNFNERVRCRLSSLYVKLKLVVEYSLTNPPLAGASYSWNCYWGKPLPLVESSLASDSDPGFFNRQ</sequence>
<proteinExistence type="inferred from homology"/>
<keyword evidence="8" id="KW-1185">Reference proteome</keyword>
<protein>
    <submittedName>
        <fullName evidence="7">Uncharacterized protein</fullName>
    </submittedName>
</protein>
<reference evidence="7" key="1">
    <citation type="submission" date="2023-12" db="EMBL/GenBank/DDBJ databases">
        <title>Genome assembly of Anisodus tanguticus.</title>
        <authorList>
            <person name="Wang Y.-J."/>
        </authorList>
    </citation>
    <scope>NUCLEOTIDE SEQUENCE</scope>
    <source>
        <strain evidence="7">KB-2021</strain>
        <tissue evidence="7">Leaf</tissue>
    </source>
</reference>
<comment type="similarity">
    <text evidence="1">Belongs to the cytochrome P450 family.</text>
</comment>
<dbReference type="GO" id="GO:0016705">
    <property type="term" value="F:oxidoreductase activity, acting on paired donors, with incorporation or reduction of molecular oxygen"/>
    <property type="evidence" value="ECO:0007669"/>
    <property type="project" value="InterPro"/>
</dbReference>
<evidence type="ECO:0000256" key="5">
    <source>
        <dbReference type="ARBA" id="ARBA00023004"/>
    </source>
</evidence>
<evidence type="ECO:0000256" key="2">
    <source>
        <dbReference type="ARBA" id="ARBA00022617"/>
    </source>
</evidence>
<dbReference type="InterPro" id="IPR052306">
    <property type="entry name" value="CYP450_71D"/>
</dbReference>
<keyword evidence="2" id="KW-0349">Heme</keyword>
<organism evidence="7 8">
    <name type="scientific">Anisodus tanguticus</name>
    <dbReference type="NCBI Taxonomy" id="243964"/>
    <lineage>
        <taxon>Eukaryota</taxon>
        <taxon>Viridiplantae</taxon>
        <taxon>Streptophyta</taxon>
        <taxon>Embryophyta</taxon>
        <taxon>Tracheophyta</taxon>
        <taxon>Spermatophyta</taxon>
        <taxon>Magnoliopsida</taxon>
        <taxon>eudicotyledons</taxon>
        <taxon>Gunneridae</taxon>
        <taxon>Pentapetalae</taxon>
        <taxon>asterids</taxon>
        <taxon>lamiids</taxon>
        <taxon>Solanales</taxon>
        <taxon>Solanaceae</taxon>
        <taxon>Solanoideae</taxon>
        <taxon>Hyoscyameae</taxon>
        <taxon>Anisodus</taxon>
    </lineage>
</organism>
<comment type="caution">
    <text evidence="7">The sequence shown here is derived from an EMBL/GenBank/DDBJ whole genome shotgun (WGS) entry which is preliminary data.</text>
</comment>